<evidence type="ECO:0000313" key="12">
    <source>
        <dbReference type="EMBL" id="SCY03694.1"/>
    </source>
</evidence>
<dbReference type="STRING" id="1120976.SAMN03080606_00711"/>
<organism evidence="12 13">
    <name type="scientific">Alkaliphilus peptidifermentans DSM 18978</name>
    <dbReference type="NCBI Taxonomy" id="1120976"/>
    <lineage>
        <taxon>Bacteria</taxon>
        <taxon>Bacillati</taxon>
        <taxon>Bacillota</taxon>
        <taxon>Clostridia</taxon>
        <taxon>Peptostreptococcales</taxon>
        <taxon>Natronincolaceae</taxon>
        <taxon>Alkaliphilus</taxon>
    </lineage>
</organism>
<dbReference type="Pfam" id="PF03454">
    <property type="entry name" value="MoeA_C"/>
    <property type="match status" value="1"/>
</dbReference>
<keyword evidence="10" id="KW-0479">Metal-binding</keyword>
<comment type="function">
    <text evidence="2">May be involved in the biosynthesis of molybdopterin.</text>
</comment>
<dbReference type="InterPro" id="IPR005110">
    <property type="entry name" value="MoeA_linker/N"/>
</dbReference>
<evidence type="ECO:0000256" key="6">
    <source>
        <dbReference type="ARBA" id="ARBA00021108"/>
    </source>
</evidence>
<keyword evidence="10" id="KW-0460">Magnesium</keyword>
<dbReference type="EMBL" id="FMUS01000003">
    <property type="protein sequence ID" value="SCY03694.1"/>
    <property type="molecule type" value="Genomic_DNA"/>
</dbReference>
<dbReference type="Pfam" id="PF03453">
    <property type="entry name" value="MoeA_N"/>
    <property type="match status" value="1"/>
</dbReference>
<accession>A0A1G5CMX6</accession>
<comment type="pathway">
    <text evidence="3 10">Cofactor biosynthesis; molybdopterin biosynthesis.</text>
</comment>
<dbReference type="SMART" id="SM00852">
    <property type="entry name" value="MoCF_biosynth"/>
    <property type="match status" value="1"/>
</dbReference>
<dbReference type="InterPro" id="IPR008284">
    <property type="entry name" value="MoCF_biosynth_CS"/>
</dbReference>
<dbReference type="GO" id="GO:0046872">
    <property type="term" value="F:metal ion binding"/>
    <property type="evidence" value="ECO:0007669"/>
    <property type="project" value="UniProtKB-UniRule"/>
</dbReference>
<dbReference type="InterPro" id="IPR001453">
    <property type="entry name" value="MoaB/Mog_dom"/>
</dbReference>
<evidence type="ECO:0000256" key="7">
    <source>
        <dbReference type="ARBA" id="ARBA00022505"/>
    </source>
</evidence>
<dbReference type="InterPro" id="IPR036425">
    <property type="entry name" value="MoaB/Mog-like_dom_sf"/>
</dbReference>
<name>A0A1G5CMX6_9FIRM</name>
<dbReference type="GO" id="GO:0061599">
    <property type="term" value="F:molybdopterin molybdotransferase activity"/>
    <property type="evidence" value="ECO:0007669"/>
    <property type="project" value="UniProtKB-UniRule"/>
</dbReference>
<dbReference type="NCBIfam" id="TIGR00177">
    <property type="entry name" value="molyb_syn"/>
    <property type="match status" value="1"/>
</dbReference>
<dbReference type="EC" id="2.10.1.1" evidence="5 10"/>
<dbReference type="InterPro" id="IPR038987">
    <property type="entry name" value="MoeA-like"/>
</dbReference>
<dbReference type="Pfam" id="PF00994">
    <property type="entry name" value="MoCF_biosynth"/>
    <property type="match status" value="1"/>
</dbReference>
<comment type="similarity">
    <text evidence="4 10">Belongs to the MoeA family.</text>
</comment>
<evidence type="ECO:0000259" key="11">
    <source>
        <dbReference type="SMART" id="SM00852"/>
    </source>
</evidence>
<evidence type="ECO:0000256" key="2">
    <source>
        <dbReference type="ARBA" id="ARBA00003487"/>
    </source>
</evidence>
<evidence type="ECO:0000256" key="3">
    <source>
        <dbReference type="ARBA" id="ARBA00005046"/>
    </source>
</evidence>
<comment type="function">
    <text evidence="1 10">Catalyzes the insertion of molybdate into adenylated molybdopterin with the concomitant release of AMP.</text>
</comment>
<protein>
    <recommendedName>
        <fullName evidence="6 10">Molybdopterin molybdenumtransferase</fullName>
        <ecNumber evidence="5 10">2.10.1.1</ecNumber>
    </recommendedName>
</protein>
<dbReference type="Gene3D" id="3.40.980.10">
    <property type="entry name" value="MoaB/Mog-like domain"/>
    <property type="match status" value="1"/>
</dbReference>
<dbReference type="GO" id="GO:0005829">
    <property type="term" value="C:cytosol"/>
    <property type="evidence" value="ECO:0007669"/>
    <property type="project" value="TreeGrafter"/>
</dbReference>
<dbReference type="OrthoDB" id="9804758at2"/>
<dbReference type="SUPFAM" id="SSF63882">
    <property type="entry name" value="MoeA N-terminal region -like"/>
    <property type="match status" value="1"/>
</dbReference>
<keyword evidence="10" id="KW-0808">Transferase</keyword>
<dbReference type="Gene3D" id="2.170.190.11">
    <property type="entry name" value="Molybdopterin biosynthesis moea protein, domain 3"/>
    <property type="match status" value="1"/>
</dbReference>
<dbReference type="PANTHER" id="PTHR10192">
    <property type="entry name" value="MOLYBDOPTERIN BIOSYNTHESIS PROTEIN"/>
    <property type="match status" value="1"/>
</dbReference>
<evidence type="ECO:0000313" key="13">
    <source>
        <dbReference type="Proteomes" id="UP000198636"/>
    </source>
</evidence>
<dbReference type="Gene3D" id="3.90.105.10">
    <property type="entry name" value="Molybdopterin biosynthesis moea protein, domain 2"/>
    <property type="match status" value="1"/>
</dbReference>
<dbReference type="NCBIfam" id="NF045515">
    <property type="entry name" value="Glp_gephyrin"/>
    <property type="match status" value="1"/>
</dbReference>
<dbReference type="InterPro" id="IPR036135">
    <property type="entry name" value="MoeA_linker/N_sf"/>
</dbReference>
<dbReference type="Gene3D" id="2.40.340.10">
    <property type="entry name" value="MoeA, C-terminal, domain IV"/>
    <property type="match status" value="1"/>
</dbReference>
<evidence type="ECO:0000256" key="10">
    <source>
        <dbReference type="RuleBase" id="RU365090"/>
    </source>
</evidence>
<keyword evidence="13" id="KW-1185">Reference proteome</keyword>
<evidence type="ECO:0000256" key="5">
    <source>
        <dbReference type="ARBA" id="ARBA00013269"/>
    </source>
</evidence>
<evidence type="ECO:0000256" key="9">
    <source>
        <dbReference type="ARBA" id="ARBA00047317"/>
    </source>
</evidence>
<comment type="cofactor">
    <cofactor evidence="10">
        <name>Mg(2+)</name>
        <dbReference type="ChEBI" id="CHEBI:18420"/>
    </cofactor>
</comment>
<proteinExistence type="inferred from homology"/>
<dbReference type="UniPathway" id="UPA00344"/>
<dbReference type="SUPFAM" id="SSF63867">
    <property type="entry name" value="MoeA C-terminal domain-like"/>
    <property type="match status" value="1"/>
</dbReference>
<evidence type="ECO:0000256" key="1">
    <source>
        <dbReference type="ARBA" id="ARBA00002901"/>
    </source>
</evidence>
<keyword evidence="8 10" id="KW-0501">Molybdenum cofactor biosynthesis</keyword>
<dbReference type="InterPro" id="IPR036688">
    <property type="entry name" value="MoeA_C_domain_IV_sf"/>
</dbReference>
<dbReference type="PROSITE" id="PS01079">
    <property type="entry name" value="MOCF_BIOSYNTHESIS_2"/>
    <property type="match status" value="1"/>
</dbReference>
<dbReference type="SUPFAM" id="SSF53218">
    <property type="entry name" value="Molybdenum cofactor biosynthesis proteins"/>
    <property type="match status" value="1"/>
</dbReference>
<dbReference type="InterPro" id="IPR005111">
    <property type="entry name" value="MoeA_C_domain_IV"/>
</dbReference>
<dbReference type="RefSeq" id="WP_091540026.1">
    <property type="nucleotide sequence ID" value="NZ_FMUS01000003.1"/>
</dbReference>
<feature type="domain" description="MoaB/Mog" evidence="11">
    <location>
        <begin position="187"/>
        <end position="326"/>
    </location>
</feature>
<comment type="catalytic activity">
    <reaction evidence="9">
        <text>adenylyl-molybdopterin + molybdate = Mo-molybdopterin + AMP + H(+)</text>
        <dbReference type="Rhea" id="RHEA:35047"/>
        <dbReference type="ChEBI" id="CHEBI:15378"/>
        <dbReference type="ChEBI" id="CHEBI:36264"/>
        <dbReference type="ChEBI" id="CHEBI:62727"/>
        <dbReference type="ChEBI" id="CHEBI:71302"/>
        <dbReference type="ChEBI" id="CHEBI:456215"/>
        <dbReference type="EC" id="2.10.1.1"/>
    </reaction>
</comment>
<keyword evidence="7 10" id="KW-0500">Molybdenum</keyword>
<evidence type="ECO:0000256" key="8">
    <source>
        <dbReference type="ARBA" id="ARBA00023150"/>
    </source>
</evidence>
<gene>
    <name evidence="12" type="ORF">SAMN03080606_00711</name>
</gene>
<dbReference type="AlphaFoldDB" id="A0A1G5CMX6"/>
<dbReference type="Proteomes" id="UP000198636">
    <property type="component" value="Unassembled WGS sequence"/>
</dbReference>
<reference evidence="12 13" key="1">
    <citation type="submission" date="2016-10" db="EMBL/GenBank/DDBJ databases">
        <authorList>
            <person name="de Groot N.N."/>
        </authorList>
    </citation>
    <scope>NUCLEOTIDE SEQUENCE [LARGE SCALE GENOMIC DNA]</scope>
    <source>
        <strain evidence="12 13">DSM 18978</strain>
    </source>
</reference>
<evidence type="ECO:0000256" key="4">
    <source>
        <dbReference type="ARBA" id="ARBA00010763"/>
    </source>
</evidence>
<dbReference type="PANTHER" id="PTHR10192:SF5">
    <property type="entry name" value="GEPHYRIN"/>
    <property type="match status" value="1"/>
</dbReference>
<sequence>MELFNTLSIEEAKEKIENVFKNSSLEIEEVTLMEAADRVLADDIISPINVPEFNRSTVDGYAVIAKETVGASEGLPGFLNIIGEVEMGKSAIKSIRSGECCYVPTGGMLPEGSDGVVMVEYTELLDDKTICIQKPVAPLENCLRKGDDIKAGDRVLTKGHLLRSQDIGILAGMGFSKVKVYQKLRIGIISTGDEIVGPEDNLKLGQVRDMNTYSLAAAAIKDGCQISARAVVQDQLELLTQKIKELLEISDIILISGGSSMGTRDITKDAINQLGQPGVFIHGLAVKPGKPTIVGKIGETPVFGLPGQPVSALVIYHILVSNFIRNLQQVSIKQTYIVGELAVNIPSAAGKEHYIMVDISQEKEKNVVYPIHGKSGMLTMMTKSKGYIKIEKNQEGLHKGESVKVYIF</sequence>
<dbReference type="CDD" id="cd00887">
    <property type="entry name" value="MoeA"/>
    <property type="match status" value="1"/>
</dbReference>
<dbReference type="GO" id="GO:0006777">
    <property type="term" value="P:Mo-molybdopterin cofactor biosynthetic process"/>
    <property type="evidence" value="ECO:0007669"/>
    <property type="project" value="UniProtKB-UniRule"/>
</dbReference>